<dbReference type="AlphaFoldDB" id="A0AAU9EBE5"/>
<evidence type="ECO:0000313" key="4">
    <source>
        <dbReference type="Proteomes" id="UP001366166"/>
    </source>
</evidence>
<reference evidence="4" key="1">
    <citation type="journal article" date="2023" name="Arch. Microbiol.">
        <title>Desulfoferula mesophilus gen. nov. sp. nov., a mesophilic sulfate-reducing bacterium isolated from a brackish lake sediment.</title>
        <authorList>
            <person name="Watanabe T."/>
            <person name="Yabe T."/>
            <person name="Tsuji J.M."/>
            <person name="Fukui M."/>
        </authorList>
    </citation>
    <scope>NUCLEOTIDE SEQUENCE [LARGE SCALE GENOMIC DNA]</scope>
    <source>
        <strain evidence="4">12FAK</strain>
    </source>
</reference>
<evidence type="ECO:0000313" key="3">
    <source>
        <dbReference type="EMBL" id="BEQ13310.1"/>
    </source>
</evidence>
<dbReference type="CDD" id="cd00293">
    <property type="entry name" value="USP-like"/>
    <property type="match status" value="2"/>
</dbReference>
<dbReference type="EMBL" id="AP028679">
    <property type="protein sequence ID" value="BEQ13310.1"/>
    <property type="molecule type" value="Genomic_DNA"/>
</dbReference>
<name>A0AAU9EBE5_9BACT</name>
<evidence type="ECO:0000259" key="2">
    <source>
        <dbReference type="Pfam" id="PF00582"/>
    </source>
</evidence>
<dbReference type="PANTHER" id="PTHR46268">
    <property type="entry name" value="STRESS RESPONSE PROTEIN NHAX"/>
    <property type="match status" value="1"/>
</dbReference>
<feature type="domain" description="UspA" evidence="2">
    <location>
        <begin position="162"/>
        <end position="304"/>
    </location>
</feature>
<dbReference type="InterPro" id="IPR006016">
    <property type="entry name" value="UspA"/>
</dbReference>
<keyword evidence="4" id="KW-1185">Reference proteome</keyword>
<evidence type="ECO:0000256" key="1">
    <source>
        <dbReference type="ARBA" id="ARBA00008791"/>
    </source>
</evidence>
<accession>A0AAU9EBE5</accession>
<dbReference type="Proteomes" id="UP001366166">
    <property type="component" value="Chromosome"/>
</dbReference>
<sequence>MEKKILVAVDGSPAALKAVDYVGLMEGALIRDLRVTLLFIMSPIPPYLRREGQRNPESFKRLRELESRNRKQAAQVLDKCAERLVRHGLDPEAVEKKPLPRSSDAARDILFEAEQGLYDALVMGRRGISKTQELFVGSVTNKIVQHAERLPLWVVGGQVTSHKVLCPVDGSEGSLKAVDHLAFMLGENPECKVTLLHVGASLGNYCTLDFVETELAEDIEEDIMHSDAQCMDDFYARALKVLDQAGLSPDQVETKTIEGGLSVPGAILDEVKKGDYGTVVLGRRGESRSFFLGHVSDKVMSKAKDVAVWMVG</sequence>
<dbReference type="PANTHER" id="PTHR46268:SF25">
    <property type="entry name" value="USPA DOMAIN PROTEIN"/>
    <property type="match status" value="1"/>
</dbReference>
<dbReference type="Gene3D" id="3.40.50.620">
    <property type="entry name" value="HUPs"/>
    <property type="match status" value="2"/>
</dbReference>
<dbReference type="SUPFAM" id="SSF52402">
    <property type="entry name" value="Adenine nucleotide alpha hydrolases-like"/>
    <property type="match status" value="2"/>
</dbReference>
<feature type="domain" description="UspA" evidence="2">
    <location>
        <begin position="3"/>
        <end position="155"/>
    </location>
</feature>
<dbReference type="KEGG" id="dmp:FAK_03760"/>
<dbReference type="Pfam" id="PF00582">
    <property type="entry name" value="Usp"/>
    <property type="match status" value="2"/>
</dbReference>
<dbReference type="InterPro" id="IPR006015">
    <property type="entry name" value="Universal_stress_UspA"/>
</dbReference>
<dbReference type="PRINTS" id="PR01438">
    <property type="entry name" value="UNVRSLSTRESS"/>
</dbReference>
<organism evidence="3 4">
    <name type="scientific">Desulfoferula mesophila</name>
    <dbReference type="NCBI Taxonomy" id="3058419"/>
    <lineage>
        <taxon>Bacteria</taxon>
        <taxon>Pseudomonadati</taxon>
        <taxon>Thermodesulfobacteriota</taxon>
        <taxon>Desulfarculia</taxon>
        <taxon>Desulfarculales</taxon>
        <taxon>Desulfarculaceae</taxon>
        <taxon>Desulfoferula</taxon>
    </lineage>
</organism>
<dbReference type="InterPro" id="IPR014729">
    <property type="entry name" value="Rossmann-like_a/b/a_fold"/>
</dbReference>
<gene>
    <name evidence="3" type="ORF">FAK_03760</name>
</gene>
<proteinExistence type="inferred from homology"/>
<protein>
    <submittedName>
        <fullName evidence="3">Universal stress protein</fullName>
    </submittedName>
</protein>
<comment type="similarity">
    <text evidence="1">Belongs to the universal stress protein A family.</text>
</comment>
<dbReference type="RefSeq" id="WP_338604886.1">
    <property type="nucleotide sequence ID" value="NZ_AP028679.1"/>
</dbReference>